<protein>
    <submittedName>
        <fullName evidence="1">Uncharacterized protein</fullName>
    </submittedName>
</protein>
<proteinExistence type="predicted"/>
<dbReference type="Proteomes" id="UP000664032">
    <property type="component" value="Unassembled WGS sequence"/>
</dbReference>
<comment type="caution">
    <text evidence="1">The sequence shown here is derived from an EMBL/GenBank/DDBJ whole genome shotgun (WGS) entry which is preliminary data.</text>
</comment>
<gene>
    <name evidence="1" type="ORF">JR316_0008522</name>
</gene>
<evidence type="ECO:0000313" key="2">
    <source>
        <dbReference type="Proteomes" id="UP000664032"/>
    </source>
</evidence>
<name>A0ACB8GWH7_PSICU</name>
<dbReference type="EMBL" id="JAFIQS020000007">
    <property type="protein sequence ID" value="KAH9479926.1"/>
    <property type="molecule type" value="Genomic_DNA"/>
</dbReference>
<accession>A0ACB8GWH7</accession>
<keyword evidence="2" id="KW-1185">Reference proteome</keyword>
<evidence type="ECO:0000313" key="1">
    <source>
        <dbReference type="EMBL" id="KAH9479926.1"/>
    </source>
</evidence>
<reference evidence="1" key="1">
    <citation type="submission" date="2021-10" db="EMBL/GenBank/DDBJ databases">
        <title>Psilocybe cubensis genome.</title>
        <authorList>
            <person name="Mckernan K.J."/>
            <person name="Crawford S."/>
            <person name="Trippe A."/>
            <person name="Kane L.T."/>
            <person name="Mclaughlin S."/>
        </authorList>
    </citation>
    <scope>NUCLEOTIDE SEQUENCE</scope>
    <source>
        <strain evidence="1">MGC-MH-2018</strain>
    </source>
</reference>
<organism evidence="1 2">
    <name type="scientific">Psilocybe cubensis</name>
    <name type="common">Psychedelic mushroom</name>
    <name type="synonym">Stropharia cubensis</name>
    <dbReference type="NCBI Taxonomy" id="181762"/>
    <lineage>
        <taxon>Eukaryota</taxon>
        <taxon>Fungi</taxon>
        <taxon>Dikarya</taxon>
        <taxon>Basidiomycota</taxon>
        <taxon>Agaricomycotina</taxon>
        <taxon>Agaricomycetes</taxon>
        <taxon>Agaricomycetidae</taxon>
        <taxon>Agaricales</taxon>
        <taxon>Agaricineae</taxon>
        <taxon>Strophariaceae</taxon>
        <taxon>Psilocybe</taxon>
    </lineage>
</organism>
<sequence>MDIKPLTTQSFQSKPVDRLSFNQSAGPTKAQRRPPVQPSPQDEERSNKLPETCPTPTMVSHGWKDGSLYYNNPYANQQPIPDSQLLKAMDSYLNLSPSQRYLPSELKMLNQREN</sequence>